<dbReference type="Proteomes" id="UP000324800">
    <property type="component" value="Unassembled WGS sequence"/>
</dbReference>
<accession>A0A5J4VWD2</accession>
<proteinExistence type="predicted"/>
<dbReference type="SUPFAM" id="SSF56672">
    <property type="entry name" value="DNA/RNA polymerases"/>
    <property type="match status" value="1"/>
</dbReference>
<reference evidence="3 4" key="1">
    <citation type="submission" date="2019-03" db="EMBL/GenBank/DDBJ databases">
        <title>Single cell metagenomics reveals metabolic interactions within the superorganism composed of flagellate Streblomastix strix and complex community of Bacteroidetes bacteria on its surface.</title>
        <authorList>
            <person name="Treitli S.C."/>
            <person name="Kolisko M."/>
            <person name="Husnik F."/>
            <person name="Keeling P."/>
            <person name="Hampl V."/>
        </authorList>
    </citation>
    <scope>NUCLEOTIDE SEQUENCE [LARGE SCALE GENOMIC DNA]</scope>
    <source>
        <strain evidence="3">ST1C</strain>
    </source>
</reference>
<feature type="compositionally biased region" description="Basic and acidic residues" evidence="1">
    <location>
        <begin position="1791"/>
        <end position="1822"/>
    </location>
</feature>
<dbReference type="PROSITE" id="PS50878">
    <property type="entry name" value="RT_POL"/>
    <property type="match status" value="1"/>
</dbReference>
<evidence type="ECO:0000313" key="3">
    <source>
        <dbReference type="EMBL" id="KAA6386589.1"/>
    </source>
</evidence>
<feature type="region of interest" description="Disordered" evidence="1">
    <location>
        <begin position="1672"/>
        <end position="1835"/>
    </location>
</feature>
<feature type="compositionally biased region" description="Basic residues" evidence="1">
    <location>
        <begin position="620"/>
        <end position="634"/>
    </location>
</feature>
<evidence type="ECO:0000259" key="2">
    <source>
        <dbReference type="PROSITE" id="PS50878"/>
    </source>
</evidence>
<dbReference type="EMBL" id="SNRW01004736">
    <property type="protein sequence ID" value="KAA6386589.1"/>
    <property type="molecule type" value="Genomic_DNA"/>
</dbReference>
<feature type="domain" description="Reverse transcriptase" evidence="2">
    <location>
        <begin position="860"/>
        <end position="1142"/>
    </location>
</feature>
<protein>
    <recommendedName>
        <fullName evidence="2">Reverse transcriptase domain-containing protein</fullName>
    </recommendedName>
</protein>
<dbReference type="InterPro" id="IPR000477">
    <property type="entry name" value="RT_dom"/>
</dbReference>
<evidence type="ECO:0000313" key="4">
    <source>
        <dbReference type="Proteomes" id="UP000324800"/>
    </source>
</evidence>
<sequence>MQQPPIQATLPPIPEPPIPLMFMPLGMAPVESKDTVFKQINIIPKPLLIRSTYPIIARRPHLTTNGTPHMNISVQIALPEESPNTQLLPPNLQLLSAFPTFTCTECGQHHSQMDWDSEYDGLTYPSWKQPPKAPKVSNLILRGDTYNGQSTLDNYLTNEERKWVHHLVLKELEARSPITPVQLRHPLCANNRCIRAPNTAAQIAKILINNWHPENNSFIVKELQEANTDSTDLQLQQYSTLVYPEGAGLDPIFFDFRLTAMAANRIRAIAQVTRWGGILYTMGISPNRAEQIMNGAPFNNEEINYNIPYLQFLSTQNISGIYSTIKTIFNQCIFNAKLVEIPLPLPIEIFAPDDFDLPLPEELTRELLRRNQLPELQYIVDSGIFVRASLSTYQHQWGNNYLIAPNEIPPPILAPKGGNPRKKTLGRTSNPSPPSPSPQQKHVAQKAAKKNTPLIQKAPQHLIPKPPSTNTYKVGKYQYQGQRQAQHDRDAAAFFSRPAAEPLLEEEEINHDRHAYFEYNGSQLKAASIQPYDPDLHGRIKWSDRDNITYAMALQALSAPTLFQATSDINAIAITNLQERDREERLKKAEESSKLIYSVPKFIHDNLDAQRNIQLESIRRKPQQKKKLKIQAHKRNWDLQSKKNPQGLFQCEMQDGQNENSEDNEEEEDDISEDEGATIKEAAESIGETAFLRPEERKRQLARKRAEVLMFQDYGGGIDEGKIQSVISPQQLQNITESAITQANAKCTRGQIGDAVAHIFDAAKGTTQLPPSLETFQKLQEQHKLGDYGGQQITQPETVEGAPTVVEILEKFTLEFFLKQVAMLKTGSSAGASGWKTDMVKKLCHTNRSYARLLYQHFKAMLGAQFFPSSLFLGAAIAIQKPDKVKPRPICIPEVFDKLLSKIILHLEDNAYKNGIPHTQYGVRKPWGGEKIVAIIQTAIDIQKIAIIQNPKAELIIIQTDISGAFDNVQWQQLLNTLAQAKMSQIGLAYMTQYFRKQRLMHFTPLGAKKIETNMGVPQGNPMSPANFSVITGSLVTSIIEKKYAQFGETNSPQTIANYAEWIPGVFAYMDDLFIIASSRKQAESLLQVAEEELEKIHMQFNYDKCNALWVKGGQIVNEDPIETEKGAIQAKESLQVLGVPIAQKQEIRDEKFIKMSSNALKAADVASLLFAQNFLNVDRFCVSSRMTRLIQLSQTSDYLLQEFDIKHRRKVMNGTLAFEDGDQRLINQPIKSGGLGIPSLMDIQQPALMATYYNLLKDPTVNQLLNYAGLLSLSDPAPNWQEQAQLLGDKSGQTGRIVEFLEKWPETQYILQRKNAAINQHTLWVDAVEDNRQRIIHDSQAKDRKLGRRIQHSSQGEISGAHYQCIGSNNKTRLLDTQVRDAVNDTLLSYKGDKLLKAEFEKVMGPDSAQICPLCGSKWEPAHATNCFTNSAIRTSRHTIEKNLLADCFQGIQGVYVEKEKPGNVTLGANGRDTLIIPDITISWDTGGQPYEIHRKLMKSLGHQFSENFDRIALDLVIKDEDAATARNLAPIQLAKFAEGEKAKKYADFKQQNGYPCFGVCITTRGTFGPNMQEIIAFLRELGRKRQMKINLTEFKKESACILRKADTAMRAFFKSQILLIAQKNYNIIQQRRDQEELLAQSTQEAQFIRSQKVLYEDERINAFPKNAIYPPFRRYNNQKNKYKKNSKGGKNKQLEKEQQQQDEEPQIEKDQEIEQKHNSDEDNEEEVVEIFLNDLSTSSSSSSTSSNPKSKGILEDPPKSQLLIKLGAKGAQKAPNKPKAKSKQQQAKLNKEQKDIPKETIKDKEQQQQEEQSQVKEKDKERKRKLNGYFQHP</sequence>
<evidence type="ECO:0000256" key="1">
    <source>
        <dbReference type="SAM" id="MobiDB-lite"/>
    </source>
</evidence>
<organism evidence="3 4">
    <name type="scientific">Streblomastix strix</name>
    <dbReference type="NCBI Taxonomy" id="222440"/>
    <lineage>
        <taxon>Eukaryota</taxon>
        <taxon>Metamonada</taxon>
        <taxon>Preaxostyla</taxon>
        <taxon>Oxymonadida</taxon>
        <taxon>Streblomastigidae</taxon>
        <taxon>Streblomastix</taxon>
    </lineage>
</organism>
<comment type="caution">
    <text evidence="3">The sequence shown here is derived from an EMBL/GenBank/DDBJ whole genome shotgun (WGS) entry which is preliminary data.</text>
</comment>
<feature type="compositionally biased region" description="Basic and acidic residues" evidence="1">
    <location>
        <begin position="1708"/>
        <end position="1722"/>
    </location>
</feature>
<feature type="region of interest" description="Disordered" evidence="1">
    <location>
        <begin position="412"/>
        <end position="471"/>
    </location>
</feature>
<dbReference type="PANTHER" id="PTHR19446">
    <property type="entry name" value="REVERSE TRANSCRIPTASES"/>
    <property type="match status" value="1"/>
</dbReference>
<feature type="region of interest" description="Disordered" evidence="1">
    <location>
        <begin position="620"/>
        <end position="645"/>
    </location>
</feature>
<gene>
    <name evidence="3" type="ORF">EZS28_017884</name>
</gene>
<feature type="region of interest" description="Disordered" evidence="1">
    <location>
        <begin position="655"/>
        <end position="674"/>
    </location>
</feature>
<dbReference type="Pfam" id="PF00078">
    <property type="entry name" value="RVT_1"/>
    <property type="match status" value="1"/>
</dbReference>
<feature type="compositionally biased region" description="Acidic residues" evidence="1">
    <location>
        <begin position="660"/>
        <end position="674"/>
    </location>
</feature>
<name>A0A5J4VWD2_9EUKA</name>
<dbReference type="InterPro" id="IPR043502">
    <property type="entry name" value="DNA/RNA_pol_sf"/>
</dbReference>
<feature type="compositionally biased region" description="Basic residues" evidence="1">
    <location>
        <begin position="1682"/>
        <end position="1692"/>
    </location>
</feature>
<dbReference type="OrthoDB" id="4842715at2759"/>
<feature type="compositionally biased region" description="Low complexity" evidence="1">
    <location>
        <begin position="1738"/>
        <end position="1748"/>
    </location>
</feature>